<comment type="caution">
    <text evidence="1">The sequence shown here is derived from an EMBL/GenBank/DDBJ whole genome shotgun (WGS) entry which is preliminary data.</text>
</comment>
<dbReference type="Proteomes" id="UP000279909">
    <property type="component" value="Unassembled WGS sequence"/>
</dbReference>
<dbReference type="AlphaFoldDB" id="A0A3M8H3W7"/>
<evidence type="ECO:0000313" key="2">
    <source>
        <dbReference type="Proteomes" id="UP000279909"/>
    </source>
</evidence>
<organism evidence="1 2">
    <name type="scientific">Lysinibacillus halotolerans</name>
    <dbReference type="NCBI Taxonomy" id="1368476"/>
    <lineage>
        <taxon>Bacteria</taxon>
        <taxon>Bacillati</taxon>
        <taxon>Bacillota</taxon>
        <taxon>Bacilli</taxon>
        <taxon>Bacillales</taxon>
        <taxon>Bacillaceae</taxon>
        <taxon>Lysinibacillus</taxon>
    </lineage>
</organism>
<protein>
    <submittedName>
        <fullName evidence="1">DUF2197 domain-containing protein</fullName>
    </submittedName>
</protein>
<evidence type="ECO:0000313" key="1">
    <source>
        <dbReference type="EMBL" id="RNC97176.1"/>
    </source>
</evidence>
<keyword evidence="2" id="KW-1185">Reference proteome</keyword>
<reference evidence="1 2" key="1">
    <citation type="journal article" date="2014" name="Int. J. Syst. Evol. Microbiol.">
        <title>Lysinibacillus halotolerans sp. nov., isolated from saline-alkaline soil.</title>
        <authorList>
            <person name="Kong D."/>
            <person name="Wang Y."/>
            <person name="Zhao B."/>
            <person name="Li Y."/>
            <person name="Song J."/>
            <person name="Zhai Y."/>
            <person name="Zhang C."/>
            <person name="Wang H."/>
            <person name="Chen X."/>
            <person name="Zhao B."/>
            <person name="Ruan Z."/>
        </authorList>
    </citation>
    <scope>NUCLEOTIDE SEQUENCE [LARGE SCALE GENOMIC DNA]</scope>
    <source>
        <strain evidence="1 2">MCCC 1A12703</strain>
    </source>
</reference>
<dbReference type="EMBL" id="RHLQ01000062">
    <property type="protein sequence ID" value="RNC97176.1"/>
    <property type="molecule type" value="Genomic_DNA"/>
</dbReference>
<proteinExistence type="predicted"/>
<gene>
    <name evidence="1" type="ORF">EC501_16655</name>
</gene>
<name>A0A3M8H3W7_9BACI</name>
<sequence>MSVNFYEVTCLSCKQKYKVYEGSKQYKDVKERKSNLFCCEDCGHKIRMEAIKNFLNKMR</sequence>
<accession>A0A3M8H3W7</accession>